<organism evidence="2 3">
    <name type="scientific">Deinococcus oregonensis</name>
    <dbReference type="NCBI Taxonomy" id="1805970"/>
    <lineage>
        <taxon>Bacteria</taxon>
        <taxon>Thermotogati</taxon>
        <taxon>Deinococcota</taxon>
        <taxon>Deinococci</taxon>
        <taxon>Deinococcales</taxon>
        <taxon>Deinococcaceae</taxon>
        <taxon>Deinococcus</taxon>
    </lineage>
</organism>
<proteinExistence type="predicted"/>
<name>A0ABV6B0Z0_9DEIO</name>
<gene>
    <name evidence="2" type="ORF">ACFFLM_11270</name>
</gene>
<evidence type="ECO:0000313" key="3">
    <source>
        <dbReference type="Proteomes" id="UP001589733"/>
    </source>
</evidence>
<dbReference type="PROSITE" id="PS51257">
    <property type="entry name" value="PROKAR_LIPOPROTEIN"/>
    <property type="match status" value="1"/>
</dbReference>
<reference evidence="2 3" key="1">
    <citation type="submission" date="2024-09" db="EMBL/GenBank/DDBJ databases">
        <authorList>
            <person name="Sun Q."/>
            <person name="Mori K."/>
        </authorList>
    </citation>
    <scope>NUCLEOTIDE SEQUENCE [LARGE SCALE GENOMIC DNA]</scope>
    <source>
        <strain evidence="2 3">JCM 13503</strain>
    </source>
</reference>
<sequence>MKKLLLGLVGLSAALASCGVTVDVGGPVTLTALNSYTTDWYRNVSDGNGGTKPEYVICDNRDTTVVMDVSWTGTLTRLDVSFEGSQGGKVPESTGQFSPDSSGNDVFTYTFGPRMAPLSLKKDGLSAQALKAQAIVVNPVNKGTTFVTLTGYNLSGQPSNPLVAPQGIPVVDCL</sequence>
<dbReference type="Proteomes" id="UP001589733">
    <property type="component" value="Unassembled WGS sequence"/>
</dbReference>
<evidence type="ECO:0008006" key="4">
    <source>
        <dbReference type="Google" id="ProtNLM"/>
    </source>
</evidence>
<comment type="caution">
    <text evidence="2">The sequence shown here is derived from an EMBL/GenBank/DDBJ whole genome shotgun (WGS) entry which is preliminary data.</text>
</comment>
<dbReference type="RefSeq" id="WP_380009660.1">
    <property type="nucleotide sequence ID" value="NZ_JBHLYR010000032.1"/>
</dbReference>
<evidence type="ECO:0000313" key="2">
    <source>
        <dbReference type="EMBL" id="MFB9992546.1"/>
    </source>
</evidence>
<feature type="chain" id="PRO_5045965719" description="Lipoprotein" evidence="1">
    <location>
        <begin position="23"/>
        <end position="174"/>
    </location>
</feature>
<keyword evidence="3" id="KW-1185">Reference proteome</keyword>
<dbReference type="EMBL" id="JBHLYR010000032">
    <property type="protein sequence ID" value="MFB9992546.1"/>
    <property type="molecule type" value="Genomic_DNA"/>
</dbReference>
<evidence type="ECO:0000256" key="1">
    <source>
        <dbReference type="SAM" id="SignalP"/>
    </source>
</evidence>
<feature type="signal peptide" evidence="1">
    <location>
        <begin position="1"/>
        <end position="22"/>
    </location>
</feature>
<protein>
    <recommendedName>
        <fullName evidence="4">Lipoprotein</fullName>
    </recommendedName>
</protein>
<keyword evidence="1" id="KW-0732">Signal</keyword>
<accession>A0ABV6B0Z0</accession>